<evidence type="ECO:0000313" key="1">
    <source>
        <dbReference type="EMBL" id="MEN2765808.1"/>
    </source>
</evidence>
<evidence type="ECO:0008006" key="3">
    <source>
        <dbReference type="Google" id="ProtNLM"/>
    </source>
</evidence>
<evidence type="ECO:0000313" key="2">
    <source>
        <dbReference type="Proteomes" id="UP001444625"/>
    </source>
</evidence>
<reference evidence="1 2" key="1">
    <citation type="submission" date="2024-05" db="EMBL/GenBank/DDBJ databases">
        <authorList>
            <person name="Haq I."/>
            <person name="Ullah Z."/>
            <person name="Ahmad R."/>
            <person name="Li M."/>
            <person name="Tong Y."/>
        </authorList>
    </citation>
    <scope>NUCLEOTIDE SEQUENCE [LARGE SCALE GENOMIC DNA]</scope>
    <source>
        <strain evidence="1 2">16A2E</strain>
    </source>
</reference>
<dbReference type="RefSeq" id="WP_345823280.1">
    <property type="nucleotide sequence ID" value="NZ_JBDIML010000001.1"/>
</dbReference>
<dbReference type="Proteomes" id="UP001444625">
    <property type="component" value="Unassembled WGS sequence"/>
</dbReference>
<gene>
    <name evidence="1" type="ORF">ABC228_01290</name>
</gene>
<keyword evidence="2" id="KW-1185">Reference proteome</keyword>
<protein>
    <recommendedName>
        <fullName evidence="3">Phage protein</fullName>
    </recommendedName>
</protein>
<proteinExistence type="predicted"/>
<organism evidence="1 2">
    <name type="scientific">Ornithinibacillus xuwenensis</name>
    <dbReference type="NCBI Taxonomy" id="3144668"/>
    <lineage>
        <taxon>Bacteria</taxon>
        <taxon>Bacillati</taxon>
        <taxon>Bacillota</taxon>
        <taxon>Bacilli</taxon>
        <taxon>Bacillales</taxon>
        <taxon>Bacillaceae</taxon>
        <taxon>Ornithinibacillus</taxon>
    </lineage>
</organism>
<accession>A0ABU9XC41</accession>
<dbReference type="EMBL" id="JBDIML010000001">
    <property type="protein sequence ID" value="MEN2765808.1"/>
    <property type="molecule type" value="Genomic_DNA"/>
</dbReference>
<comment type="caution">
    <text evidence="1">The sequence shown here is derived from an EMBL/GenBank/DDBJ whole genome shotgun (WGS) entry which is preliminary data.</text>
</comment>
<sequence length="72" mass="8495">MTEKIKRCKACEEPFNWDDDVVEVKNEFYHKDCVSLYPTGYFAMLDDEPLGETENEDGSMAFEILEEDEYLE</sequence>
<name>A0ABU9XC41_9BACI</name>